<dbReference type="GO" id="GO:0003700">
    <property type="term" value="F:DNA-binding transcription factor activity"/>
    <property type="evidence" value="ECO:0007669"/>
    <property type="project" value="TreeGrafter"/>
</dbReference>
<dbReference type="InterPro" id="IPR009057">
    <property type="entry name" value="Homeodomain-like_sf"/>
</dbReference>
<dbReference type="AlphaFoldDB" id="A0AA94XX00"/>
<dbReference type="GO" id="GO:0000976">
    <property type="term" value="F:transcription cis-regulatory region binding"/>
    <property type="evidence" value="ECO:0007669"/>
    <property type="project" value="TreeGrafter"/>
</dbReference>
<evidence type="ECO:0000256" key="2">
    <source>
        <dbReference type="ARBA" id="ARBA00023125"/>
    </source>
</evidence>
<dbReference type="PROSITE" id="PS50977">
    <property type="entry name" value="HTH_TETR_2"/>
    <property type="match status" value="1"/>
</dbReference>
<dbReference type="InterPro" id="IPR036271">
    <property type="entry name" value="Tet_transcr_reg_TetR-rel_C_sf"/>
</dbReference>
<evidence type="ECO:0000313" key="7">
    <source>
        <dbReference type="Proteomes" id="UP001060018"/>
    </source>
</evidence>
<dbReference type="SUPFAM" id="SSF46689">
    <property type="entry name" value="Homeodomain-like"/>
    <property type="match status" value="1"/>
</dbReference>
<dbReference type="RefSeq" id="WP_171919536.1">
    <property type="nucleotide sequence ID" value="NZ_CP102487.1"/>
</dbReference>
<evidence type="ECO:0000256" key="1">
    <source>
        <dbReference type="ARBA" id="ARBA00023015"/>
    </source>
</evidence>
<gene>
    <name evidence="6" type="ORF">NUH22_16495</name>
</gene>
<dbReference type="InterPro" id="IPR001647">
    <property type="entry name" value="HTH_TetR"/>
</dbReference>
<dbReference type="PRINTS" id="PR00455">
    <property type="entry name" value="HTHTETR"/>
</dbReference>
<name>A0AA94XX00_9MICC</name>
<protein>
    <submittedName>
        <fullName evidence="6">TetR/AcrR family transcriptional regulator</fullName>
    </submittedName>
</protein>
<dbReference type="EMBL" id="CP102487">
    <property type="protein sequence ID" value="UUX58868.1"/>
    <property type="molecule type" value="Genomic_DNA"/>
</dbReference>
<sequence length="211" mass="22567">MELGTVQQAAVSCFAQRGFAATGIRELGTAVGLNSATLYHYVGGKEELLVGIIKNCLNSMIDGASQTAAAGADPTRKLALLVAFHVGFTATNPKTSRVAEHEMRALSTENAAQMQALRDSYEQLFARVLQDGTAQGAFSTGDLGIARLAMMEMGTGVSHWFRRDGRLSLPEVQLNFVALAMRMLAVSNESPLSRTELPIPLVIASEPEPKD</sequence>
<feature type="domain" description="HTH tetR-type" evidence="5">
    <location>
        <begin position="1"/>
        <end position="60"/>
    </location>
</feature>
<keyword evidence="1" id="KW-0805">Transcription regulation</keyword>
<evidence type="ECO:0000256" key="3">
    <source>
        <dbReference type="ARBA" id="ARBA00023163"/>
    </source>
</evidence>
<dbReference type="SUPFAM" id="SSF48498">
    <property type="entry name" value="Tetracyclin repressor-like, C-terminal domain"/>
    <property type="match status" value="1"/>
</dbReference>
<dbReference type="PANTHER" id="PTHR30055:SF234">
    <property type="entry name" value="HTH-TYPE TRANSCRIPTIONAL REGULATOR BETI"/>
    <property type="match status" value="1"/>
</dbReference>
<proteinExistence type="predicted"/>
<accession>A0AA94XX00</accession>
<dbReference type="Gene3D" id="1.10.357.10">
    <property type="entry name" value="Tetracycline Repressor, domain 2"/>
    <property type="match status" value="1"/>
</dbReference>
<dbReference type="Pfam" id="PF00440">
    <property type="entry name" value="TetR_N"/>
    <property type="match status" value="1"/>
</dbReference>
<keyword evidence="3" id="KW-0804">Transcription</keyword>
<organism evidence="6 7">
    <name type="scientific">Glutamicibacter halophytocola</name>
    <dbReference type="NCBI Taxonomy" id="1933880"/>
    <lineage>
        <taxon>Bacteria</taxon>
        <taxon>Bacillati</taxon>
        <taxon>Actinomycetota</taxon>
        <taxon>Actinomycetes</taxon>
        <taxon>Micrococcales</taxon>
        <taxon>Micrococcaceae</taxon>
        <taxon>Glutamicibacter</taxon>
    </lineage>
</organism>
<evidence type="ECO:0000256" key="4">
    <source>
        <dbReference type="PROSITE-ProRule" id="PRU00335"/>
    </source>
</evidence>
<dbReference type="PANTHER" id="PTHR30055">
    <property type="entry name" value="HTH-TYPE TRANSCRIPTIONAL REGULATOR RUTR"/>
    <property type="match status" value="1"/>
</dbReference>
<dbReference type="InterPro" id="IPR041490">
    <property type="entry name" value="KstR2_TetR_C"/>
</dbReference>
<feature type="DNA-binding region" description="H-T-H motif" evidence="4">
    <location>
        <begin position="23"/>
        <end position="42"/>
    </location>
</feature>
<evidence type="ECO:0000313" key="6">
    <source>
        <dbReference type="EMBL" id="UUX58868.1"/>
    </source>
</evidence>
<keyword evidence="2 4" id="KW-0238">DNA-binding</keyword>
<reference evidence="6" key="1">
    <citation type="journal article" date="2022" name="Pest Manag. Sci.">
        <title>Glutamicibacter halophytocola-mediated host fitness of potato tuber moth on Solanaceae crops.</title>
        <authorList>
            <person name="Wang W."/>
            <person name="Xiao G."/>
            <person name="Du G."/>
            <person name="Chang L."/>
            <person name="Yang Y."/>
            <person name="Ye J."/>
            <person name="Chen B."/>
        </authorList>
    </citation>
    <scope>NUCLEOTIDE SEQUENCE</scope>
    <source>
        <strain evidence="6">S2</strain>
    </source>
</reference>
<dbReference type="InterPro" id="IPR050109">
    <property type="entry name" value="HTH-type_TetR-like_transc_reg"/>
</dbReference>
<dbReference type="Proteomes" id="UP001060018">
    <property type="component" value="Chromosome"/>
</dbReference>
<dbReference type="Pfam" id="PF17932">
    <property type="entry name" value="TetR_C_24"/>
    <property type="match status" value="1"/>
</dbReference>
<evidence type="ECO:0000259" key="5">
    <source>
        <dbReference type="PROSITE" id="PS50977"/>
    </source>
</evidence>